<dbReference type="PRINTS" id="PR00385">
    <property type="entry name" value="P450"/>
</dbReference>
<dbReference type="Gene3D" id="1.10.630.10">
    <property type="entry name" value="Cytochrome P450"/>
    <property type="match status" value="2"/>
</dbReference>
<reference evidence="8" key="1">
    <citation type="submission" date="2020-09" db="EMBL/GenBank/DDBJ databases">
        <authorList>
            <person name="Kikuchi T."/>
        </authorList>
    </citation>
    <scope>NUCLEOTIDE SEQUENCE</scope>
    <source>
        <strain evidence="8">SH1</strain>
    </source>
</reference>
<dbReference type="GO" id="GO:0006805">
    <property type="term" value="P:xenobiotic metabolic process"/>
    <property type="evidence" value="ECO:0007669"/>
    <property type="project" value="TreeGrafter"/>
</dbReference>
<dbReference type="PANTHER" id="PTHR24300:SF375">
    <property type="entry name" value="CYTOCHROME P450 FAMILY"/>
    <property type="match status" value="1"/>
</dbReference>
<keyword evidence="6" id="KW-0503">Monooxygenase</keyword>
<evidence type="ECO:0000256" key="6">
    <source>
        <dbReference type="ARBA" id="ARBA00023033"/>
    </source>
</evidence>
<comment type="cofactor">
    <cofactor evidence="1 7">
        <name>heme</name>
        <dbReference type="ChEBI" id="CHEBI:30413"/>
    </cofactor>
</comment>
<dbReference type="GO" id="GO:0016712">
    <property type="term" value="F:oxidoreductase activity, acting on paired donors, with incorporation or reduction of molecular oxygen, reduced flavin or flavoprotein as one donor, and incorporation of one atom of oxygen"/>
    <property type="evidence" value="ECO:0007669"/>
    <property type="project" value="TreeGrafter"/>
</dbReference>
<dbReference type="InterPro" id="IPR002401">
    <property type="entry name" value="Cyt_P450_E_grp-I"/>
</dbReference>
<dbReference type="EMBL" id="CAJFCW020000004">
    <property type="protein sequence ID" value="CAG9115075.1"/>
    <property type="molecule type" value="Genomic_DNA"/>
</dbReference>
<dbReference type="OrthoDB" id="2789670at2759"/>
<evidence type="ECO:0000313" key="8">
    <source>
        <dbReference type="EMBL" id="CAD5221441.1"/>
    </source>
</evidence>
<name>A0A811KXK1_9BILA</name>
<evidence type="ECO:0000256" key="5">
    <source>
        <dbReference type="ARBA" id="ARBA00023004"/>
    </source>
</evidence>
<dbReference type="Pfam" id="PF00067">
    <property type="entry name" value="p450"/>
    <property type="match status" value="2"/>
</dbReference>
<dbReference type="AlphaFoldDB" id="A0A811KXK1"/>
<evidence type="ECO:0000256" key="4">
    <source>
        <dbReference type="ARBA" id="ARBA00023002"/>
    </source>
</evidence>
<comment type="similarity">
    <text evidence="2">Belongs to the cytochrome P450 family.</text>
</comment>
<dbReference type="PRINTS" id="PR00463">
    <property type="entry name" value="EP450I"/>
</dbReference>
<dbReference type="FunFam" id="1.10.630.10:FF:000036">
    <property type="entry name" value="CYtochrome P450 family"/>
    <property type="match status" value="2"/>
</dbReference>
<protein>
    <recommendedName>
        <fullName evidence="10">CYtochrome P450 family</fullName>
    </recommendedName>
</protein>
<dbReference type="InterPro" id="IPR036396">
    <property type="entry name" value="Cyt_P450_sf"/>
</dbReference>
<keyword evidence="3 7" id="KW-0479">Metal-binding</keyword>
<keyword evidence="9" id="KW-1185">Reference proteome</keyword>
<evidence type="ECO:0000256" key="7">
    <source>
        <dbReference type="PIRSR" id="PIRSR602401-1"/>
    </source>
</evidence>
<accession>A0A811KXK1</accession>
<proteinExistence type="inferred from homology"/>
<sequence>MWLFIATLVLITWYLYRFYSSLSNLPPGPLPLPIIGNLLSFVNVGRWEDKLVEWKQKYGDVFTIHIGLQRFVTVNSYKAAVKYFVKDGDSYTDRLENGVNDIMRGGSYGVIETGGQLWLEQRRFALKVLREFGLSKAQMEQRVLDEVEYIHNQIDTKLKKSDKFFNLEQYTDIAVGSIINAVVCGYRYTDGNEAEFNHIKKILNVASDRFSSMWGMFLMFNVNFFNLNIARPFIKYATEMTVKVLDNLLEQIEDHKKKNDYSNQSTEAKDFIDAYMIEKARLEANGEYNTNFSEKQLANVCFDLWVAGQETTSNSLTWAISYMVNHPETQQKAQEELDRVIGSNRLITMADRKDLHYVNAFVNEAQRCANLVLINILRRTNKEVEMDGKVLPKGTVVLPQISVIMHDPEVFDSPSTFNPDRFIDENGRFKQIDEVIPFSIGKRACLGEGLARMELFLIIANLLNRYRISVGDESPSSTRIGGMFSRIRPFSCRVELRHFVNVDRWEDKLVEWKQKYGDVFTIHIGLQRFVTVNSYKAAVKYFVKDGDSYTDKLRNEVNEMVRGGNYGVVETSGQLWLEQRRFALKVFREFGLSKGQMEQRILEEVEYIHNQVDSKIKNGDKNINIQPYTDIASGSVINAIVCGYRYTDGHEAEFYHLKNTLNTATDRFATVLSPFLMFNSNLFNVKIAQPILKYVREIMVTVLDIHLKQIEEHKKNNDYSNQSTEAKDFIDAYMIEKARLEANGEDNTSFTEIQLANVCFDLWIAGQETTSTTLTWAVSYILKYPETQQKAQEELDRVIGPNRLITMADRKDLHYVNAFVNEAQRCANVLLLNFPRTTTREVEVAGKVLPKGTIVVPQMSAIMNDPEVFDSPSTFNPDRFIDENGRFKQIDEVIPFSIGKRACLGEGLARMELFLIIANLLNRYRISVGDEPPSSTRIGGMFSRIKPFSCCVELRQ</sequence>
<evidence type="ECO:0000256" key="3">
    <source>
        <dbReference type="ARBA" id="ARBA00022723"/>
    </source>
</evidence>
<dbReference type="GO" id="GO:0006082">
    <property type="term" value="P:organic acid metabolic process"/>
    <property type="evidence" value="ECO:0007669"/>
    <property type="project" value="TreeGrafter"/>
</dbReference>
<dbReference type="Proteomes" id="UP000614601">
    <property type="component" value="Unassembled WGS sequence"/>
</dbReference>
<evidence type="ECO:0000256" key="1">
    <source>
        <dbReference type="ARBA" id="ARBA00001971"/>
    </source>
</evidence>
<evidence type="ECO:0000313" key="9">
    <source>
        <dbReference type="Proteomes" id="UP000614601"/>
    </source>
</evidence>
<dbReference type="EMBL" id="CAJFDH010000004">
    <property type="protein sequence ID" value="CAD5221441.1"/>
    <property type="molecule type" value="Genomic_DNA"/>
</dbReference>
<dbReference type="CDD" id="cd20617">
    <property type="entry name" value="CYP1_2-like"/>
    <property type="match status" value="2"/>
</dbReference>
<keyword evidence="7" id="KW-0349">Heme</keyword>
<dbReference type="PANTHER" id="PTHR24300">
    <property type="entry name" value="CYTOCHROME P450 508A4-RELATED"/>
    <property type="match status" value="1"/>
</dbReference>
<organism evidence="8 9">
    <name type="scientific">Bursaphelenchus okinawaensis</name>
    <dbReference type="NCBI Taxonomy" id="465554"/>
    <lineage>
        <taxon>Eukaryota</taxon>
        <taxon>Metazoa</taxon>
        <taxon>Ecdysozoa</taxon>
        <taxon>Nematoda</taxon>
        <taxon>Chromadorea</taxon>
        <taxon>Rhabditida</taxon>
        <taxon>Tylenchina</taxon>
        <taxon>Tylenchomorpha</taxon>
        <taxon>Aphelenchoidea</taxon>
        <taxon>Aphelenchoididae</taxon>
        <taxon>Bursaphelenchus</taxon>
    </lineage>
</organism>
<dbReference type="SUPFAM" id="SSF48264">
    <property type="entry name" value="Cytochrome P450"/>
    <property type="match status" value="2"/>
</dbReference>
<evidence type="ECO:0008006" key="10">
    <source>
        <dbReference type="Google" id="ProtNLM"/>
    </source>
</evidence>
<dbReference type="GO" id="GO:0020037">
    <property type="term" value="F:heme binding"/>
    <property type="evidence" value="ECO:0007669"/>
    <property type="project" value="InterPro"/>
</dbReference>
<dbReference type="Proteomes" id="UP000783686">
    <property type="component" value="Unassembled WGS sequence"/>
</dbReference>
<keyword evidence="4" id="KW-0560">Oxidoreductase</keyword>
<dbReference type="GO" id="GO:0005737">
    <property type="term" value="C:cytoplasm"/>
    <property type="evidence" value="ECO:0007669"/>
    <property type="project" value="TreeGrafter"/>
</dbReference>
<dbReference type="InterPro" id="IPR001128">
    <property type="entry name" value="Cyt_P450"/>
</dbReference>
<dbReference type="GO" id="GO:0005506">
    <property type="term" value="F:iron ion binding"/>
    <property type="evidence" value="ECO:0007669"/>
    <property type="project" value="InterPro"/>
</dbReference>
<comment type="caution">
    <text evidence="8">The sequence shown here is derived from an EMBL/GenBank/DDBJ whole genome shotgun (WGS) entry which is preliminary data.</text>
</comment>
<keyword evidence="5 7" id="KW-0408">Iron</keyword>
<dbReference type="InterPro" id="IPR050182">
    <property type="entry name" value="Cytochrome_P450_fam2"/>
</dbReference>
<gene>
    <name evidence="8" type="ORF">BOKJ2_LOCUS9446</name>
</gene>
<feature type="binding site" description="axial binding residue" evidence="7">
    <location>
        <position position="445"/>
    </location>
    <ligand>
        <name>heme</name>
        <dbReference type="ChEBI" id="CHEBI:30413"/>
    </ligand>
    <ligandPart>
        <name>Fe</name>
        <dbReference type="ChEBI" id="CHEBI:18248"/>
    </ligandPart>
</feature>
<evidence type="ECO:0000256" key="2">
    <source>
        <dbReference type="ARBA" id="ARBA00010617"/>
    </source>
</evidence>
<dbReference type="PROSITE" id="PS00086">
    <property type="entry name" value="CYTOCHROME_P450"/>
    <property type="match status" value="2"/>
</dbReference>
<dbReference type="InterPro" id="IPR017972">
    <property type="entry name" value="Cyt_P450_CS"/>
</dbReference>